<feature type="region of interest" description="Disordered" evidence="2">
    <location>
        <begin position="2407"/>
        <end position="2470"/>
    </location>
</feature>
<feature type="compositionally biased region" description="Polar residues" evidence="2">
    <location>
        <begin position="2030"/>
        <end position="2043"/>
    </location>
</feature>
<feature type="region of interest" description="Disordered" evidence="2">
    <location>
        <begin position="2030"/>
        <end position="2053"/>
    </location>
</feature>
<gene>
    <name evidence="5" type="ORF">CNQ75_07430</name>
</gene>
<evidence type="ECO:0000259" key="4">
    <source>
        <dbReference type="Pfam" id="PF26124"/>
    </source>
</evidence>
<dbReference type="Proteomes" id="UP000230639">
    <property type="component" value="Chromosome"/>
</dbReference>
<evidence type="ECO:0000256" key="2">
    <source>
        <dbReference type="SAM" id="MobiDB-lite"/>
    </source>
</evidence>
<feature type="compositionally biased region" description="Low complexity" evidence="2">
    <location>
        <begin position="271"/>
        <end position="282"/>
    </location>
</feature>
<sequence length="2485" mass="283783">MPQITAINSIESQNVMHGAPSAITALTTEQLLIKIDNVRLEERPAIPVCYRLAVNAGVVAGTISKETEDILSSIPGNYSENYQKIMGITVGNYFMHISKDHIVDSGIINFRNLRSGKIFHTAYVHKTINGEIIFLHNNNLTIDAILNKGMHSLPLQKGGLNVHILDDQKLRNLQDYLNQNIGFHFITTRDLETNLKKEYGFDHPCNLPCEHLTHNSEGEKLSSEQMMDVDVPGTSAQQANIPTIVYEFSAQNLPEKLSDIKPDDDDDIYTSSSSSSSSSPCSSPCPSPPRVPDAEEIRRKEEHNKRVRWYQQKRFAELTKLHPDLASHIVTEMLPTGILLTRVKNSPTDILFVDVHGTYMNMKSGTMLKPEAIARGFTKTITIPKNLELNFLAPHDTILTEGPGSKDGNHVGITERALGATGKSCQIYSRLAAPDAMRPGIVYSEYNEKTAGTNETGKVVNYLLSSTSDDVDQTLCQLSVLENRISCPDKMDMLTIAPKVGIFDEKYKVTTLEELLRVIQITNPQYKRIILGSCRRSYFSRNDSIYEYSLQTSDLPIDRQMPIRGDNKSAFIVEDYNILPNDDLMSIRNYIDREIRKNLTWTPDAGDFIPHVMMKLPDFQETGLQLNIFTPSLESGEYNHCVSYPENTEQSIRHEINLINYGDHYDLLTADNKIIDIPPGGNCFYHAIYNALTAEQKIKITGTPFIDLAIQNLRHRIADQILRDPSLWHLIPGLRSFIPANDSQMDEAQQNLPTHYTGTITRNVGYEHDEGIKLSINKVQLKKRPAHDQKVKTLTKRLPEAKKLTLHAAYAGKLMTETVLAEAERDGMLPARVDGMINAKDILSHYRQQSLRLMNQESFGVTGYEIARQMESRLEKLDSELSYLDHEGKRDEYNLLAASLFDIHPYDLKKMARESFPLMDRYCEMLDRVVTSGNLTPETLQQCLDALLHRHSDEKMPSIVTTLLIDGHFSTNHRDDSLHEWKPRLWSVMVHTAQALDPVEGINNIRKILLSRLWHDTSVGKIGFSFRQKKVNAYEKIFSSSVHKDSFSANLPPLELLPSREELRASKAGLECVRLNDKYARIAFCVLTPVENMSPLSKTVRELALISDAETRMSKVVGYLLDAENSQDKEKFNYYIRLLLPPLMKPGALSGMDDKSMALYASILDTVSRSALLEPKMAEKIVHTLVNPDELFSVIRIALQRNSAPWMHSIWSALYHATNKSENMTLDKIKEILLSNTYSNEMIGSLKSIRGLIHPYGYNAYKTIFRRPVSDHKRQLPRQFLPERNQILRYSNSTRLRNEIEQHKNVAPDVTTSQYISLGALFSRLFADGDVRKPLASIEHNNIRTPQTLAQSLQARKEKEQLALSQFYTSATLAKESDWLRNDIISTQRNLLRTDLLLNDFWSEEMRQYAPSLIGRILHCNIIISNNDVVRSVGGNYQDKVQLIETAEGYIPQHAKDTDYKPAPFFTALLSALPDKLHSELTDALRKKTGKTLAHLKPEEQIAKLLSDYIEINPQVIDKLIEERSGIDNHELSYLDVLMSRITGQSESKHGDLDFYEFLYLSTRIFHVDNNDIQEKILSVMLRKDIIQKMLRLEKNYGVMTTYLGLLQVASNKNKISSDGIMTIFNFLADKNSFFIKRIIDSKDSEQLFSSYVSLLDYAIDFIAKSKTNTGEEFKRVVGEMKSQLRQKWLNMDVFKKLVSKKQRRDYKKFISLLHHRELTPTSMEFDSEQKKRRLDFRKKVLRTSHRINKSIRMEPENRQPHSTEITSLGLLRFAQKYFHTSIIEPERIYRIEQEAISIVKSAIIQQVKKEVITIISQQYLDAANDILSRYPGNFEAIDQADKLRNEAKNPSKEIVDKIASELAEQFFREREQDYIPVLRQIISSHANLLPFMQTWDEQEERMVVPRYASYISSSPAFNLLIQDVIVGDHASEHKEPMMPNSELSVEDCARVSKLIDASKDVSGINADGQYTTEELYIDQYRNKTGQTNAWISKNKRLRLNHKYPHTRDIKIFSDENIFPAQSERAQQSFSKTLKNSTRNSLENSDRTKITGETGGIRVPTIVSHANSLNTMSLPNGIQNNVNASVDTGNERVKVTNSLVENPLTTEKLKPDLNYLQPVEHERESRVAQAVTTNGALSYHAISSTYAIDKKDVKKLQDKPYSPALINDKKMKENVLPMSKPQSFQYFQYDKSITEDEIKKKFEVERNKAQTPNFTFDGYVEGINQKSINEKALVRDAIQKLNAEYIEWEREVKNNSMVSNDAVETKAHYQWNEPALGKEEVHMNKILNDTHLLNKVHNTVKLKSESENNETHSRWESKIISANTLTSLPEDIRSRYKDGFNSAIKHIEDSAKAIVETSQFATIIKHEAALVDAVTFSDKMQSKDSTDTTVIKANSEIHDAVDAKRSEIEEERAEKHEKALDKAREEEKKIEEEKEKEQKEKDAYKALKNEEDEEKLKRMQNMKEPTQAEKRAAALKRFELVPDSV</sequence>
<dbReference type="InterPro" id="IPR049002">
    <property type="entry name" value="Stv"/>
</dbReference>
<proteinExistence type="predicted"/>
<feature type="region of interest" description="Disordered" evidence="2">
    <location>
        <begin position="256"/>
        <end position="305"/>
    </location>
</feature>
<dbReference type="Pfam" id="PF26124">
    <property type="entry name" value="DUF8038"/>
    <property type="match status" value="1"/>
</dbReference>
<dbReference type="InterPro" id="IPR058351">
    <property type="entry name" value="DUF8038"/>
</dbReference>
<evidence type="ECO:0000259" key="3">
    <source>
        <dbReference type="Pfam" id="PF21527"/>
    </source>
</evidence>
<evidence type="ECO:0008006" key="7">
    <source>
        <dbReference type="Google" id="ProtNLM"/>
    </source>
</evidence>
<feature type="compositionally biased region" description="Basic and acidic residues" evidence="2">
    <location>
        <begin position="2407"/>
        <end position="2457"/>
    </location>
</feature>
<organism evidence="5 6">
    <name type="scientific">Salmonella diarizonae</name>
    <dbReference type="NCBI Taxonomy" id="59204"/>
    <lineage>
        <taxon>Bacteria</taxon>
        <taxon>Pseudomonadati</taxon>
        <taxon>Pseudomonadota</taxon>
        <taxon>Gammaproteobacteria</taxon>
        <taxon>Enterobacterales</taxon>
        <taxon>Enterobacteriaceae</taxon>
        <taxon>Salmonella</taxon>
    </lineage>
</organism>
<evidence type="ECO:0000313" key="5">
    <source>
        <dbReference type="EMBL" id="ATW54370.1"/>
    </source>
</evidence>
<feature type="domain" description="DUF8038" evidence="4">
    <location>
        <begin position="44"/>
        <end position="191"/>
    </location>
</feature>
<evidence type="ECO:0000313" key="6">
    <source>
        <dbReference type="Proteomes" id="UP000230639"/>
    </source>
</evidence>
<name>A0A2I5HFX6_SALDZ</name>
<feature type="coiled-coil region" evidence="1">
    <location>
        <begin position="2224"/>
        <end position="2251"/>
    </location>
</feature>
<dbReference type="EMBL" id="CP023345">
    <property type="protein sequence ID" value="ATW54370.1"/>
    <property type="molecule type" value="Genomic_DNA"/>
</dbReference>
<evidence type="ECO:0000256" key="1">
    <source>
        <dbReference type="SAM" id="Coils"/>
    </source>
</evidence>
<dbReference type="Pfam" id="PF21527">
    <property type="entry name" value="Stv"/>
    <property type="match status" value="1"/>
</dbReference>
<keyword evidence="1" id="KW-0175">Coiled coil</keyword>
<dbReference type="RefSeq" id="WP_063390521.1">
    <property type="nucleotide sequence ID" value="NZ_CP011288.1"/>
</dbReference>
<protein>
    <recommendedName>
        <fullName evidence="7">OTU domain-containing protein</fullName>
    </recommendedName>
</protein>
<feature type="compositionally biased region" description="Basic and acidic residues" evidence="2">
    <location>
        <begin position="292"/>
        <end position="304"/>
    </location>
</feature>
<accession>A0A2I5HFX6</accession>
<feature type="domain" description="Putative adhesin Stv" evidence="3">
    <location>
        <begin position="353"/>
        <end position="535"/>
    </location>
</feature>
<reference evidence="5 6" key="1">
    <citation type="submission" date="2017-09" db="EMBL/GenBank/DDBJ databases">
        <title>Complete genome of Salmonella enterica subsp. diarizonae isolated from stool of a patient with bacterial enteropathy.</title>
        <authorList>
            <person name="Zhou J."/>
            <person name="Chen Q."/>
            <person name="Guo L."/>
            <person name="Fan J."/>
        </authorList>
    </citation>
    <scope>NUCLEOTIDE SEQUENCE [LARGE SCALE GENOMIC DNA]</scope>
    <source>
        <strain evidence="5 6">HZS154</strain>
    </source>
</reference>